<dbReference type="EMBL" id="JARKIF010000003">
    <property type="protein sequence ID" value="KAJ7644723.1"/>
    <property type="molecule type" value="Genomic_DNA"/>
</dbReference>
<evidence type="ECO:0000313" key="2">
    <source>
        <dbReference type="Proteomes" id="UP001221142"/>
    </source>
</evidence>
<keyword evidence="2" id="KW-1185">Reference proteome</keyword>
<organism evidence="1 2">
    <name type="scientific">Roridomyces roridus</name>
    <dbReference type="NCBI Taxonomy" id="1738132"/>
    <lineage>
        <taxon>Eukaryota</taxon>
        <taxon>Fungi</taxon>
        <taxon>Dikarya</taxon>
        <taxon>Basidiomycota</taxon>
        <taxon>Agaricomycotina</taxon>
        <taxon>Agaricomycetes</taxon>
        <taxon>Agaricomycetidae</taxon>
        <taxon>Agaricales</taxon>
        <taxon>Marasmiineae</taxon>
        <taxon>Mycenaceae</taxon>
        <taxon>Roridomyces</taxon>
    </lineage>
</organism>
<proteinExistence type="predicted"/>
<sequence length="403" mass="44776">MLQWSLFNSAQTPLAELVEFLVASNANTRVNLTTALKFKLGLKEPLRSYLLHRSGPLPLNSSLLSRIKYPELDLSGTVRSDILVEEFKSLATTPRRHLIAYLMDSADLGFAPHRYQETLDILESIEVPPPTQRCIEEIKVAISKFVADSNRSGVMETADSVEWMDSIFLKLCSMLWQSQPNDPTLEPSTAIIDYICIRKSDAVIEMLLQHGKDKTLLAGYPTAIAEYPGEPVLCSLWKVLALSGRLYQTKDYEPVLDAVENSGWASSAVTMSVGISVIALLKGQILEALKKQYYSPDVRITSRLLPADTAIQAIDRNDSIIAEALVAHLAEFLAEMPLDPLPYRTAKTIKFLGNFIFIYAGVHKHHQNRLADGLAHIWDDASATHGELLDAVLASPMFDFYTG</sequence>
<protein>
    <submittedName>
        <fullName evidence="1">Uncharacterized protein</fullName>
    </submittedName>
</protein>
<reference evidence="1" key="1">
    <citation type="submission" date="2023-03" db="EMBL/GenBank/DDBJ databases">
        <title>Massive genome expansion in bonnet fungi (Mycena s.s.) driven by repeated elements and novel gene families across ecological guilds.</title>
        <authorList>
            <consortium name="Lawrence Berkeley National Laboratory"/>
            <person name="Harder C.B."/>
            <person name="Miyauchi S."/>
            <person name="Viragh M."/>
            <person name="Kuo A."/>
            <person name="Thoen E."/>
            <person name="Andreopoulos B."/>
            <person name="Lu D."/>
            <person name="Skrede I."/>
            <person name="Drula E."/>
            <person name="Henrissat B."/>
            <person name="Morin E."/>
            <person name="Kohler A."/>
            <person name="Barry K."/>
            <person name="LaButti K."/>
            <person name="Morin E."/>
            <person name="Salamov A."/>
            <person name="Lipzen A."/>
            <person name="Mereny Z."/>
            <person name="Hegedus B."/>
            <person name="Baldrian P."/>
            <person name="Stursova M."/>
            <person name="Weitz H."/>
            <person name="Taylor A."/>
            <person name="Grigoriev I.V."/>
            <person name="Nagy L.G."/>
            <person name="Martin F."/>
            <person name="Kauserud H."/>
        </authorList>
    </citation>
    <scope>NUCLEOTIDE SEQUENCE</scope>
    <source>
        <strain evidence="1">9284</strain>
    </source>
</reference>
<gene>
    <name evidence="1" type="ORF">FB45DRAFT_898538</name>
</gene>
<comment type="caution">
    <text evidence="1">The sequence shown here is derived from an EMBL/GenBank/DDBJ whole genome shotgun (WGS) entry which is preliminary data.</text>
</comment>
<feature type="non-terminal residue" evidence="1">
    <location>
        <position position="403"/>
    </location>
</feature>
<accession>A0AAD7CC28</accession>
<dbReference type="AlphaFoldDB" id="A0AAD7CC28"/>
<evidence type="ECO:0000313" key="1">
    <source>
        <dbReference type="EMBL" id="KAJ7644723.1"/>
    </source>
</evidence>
<name>A0AAD7CC28_9AGAR</name>
<dbReference type="Proteomes" id="UP001221142">
    <property type="component" value="Unassembled WGS sequence"/>
</dbReference>